<evidence type="ECO:0000256" key="6">
    <source>
        <dbReference type="SAM" id="MobiDB-lite"/>
    </source>
</evidence>
<proteinExistence type="inferred from homology"/>
<keyword evidence="3" id="KW-0227">DNA damage</keyword>
<name>A0A1Y1VBE4_9FUNG</name>
<keyword evidence="4" id="KW-0234">DNA repair</keyword>
<feature type="region of interest" description="Disordered" evidence="6">
    <location>
        <begin position="74"/>
        <end position="98"/>
    </location>
</feature>
<comment type="subcellular location">
    <subcellularLocation>
        <location evidence="1">Nucleus</location>
    </subcellularLocation>
</comment>
<dbReference type="Gene3D" id="3.70.10.10">
    <property type="match status" value="1"/>
</dbReference>
<gene>
    <name evidence="7" type="ORF">BCR36DRAFT_325526</name>
</gene>
<sequence>MDSYSFKASINNIKPLIISLKAIASSQNYNTNCLISNNGIIFSIQNSSSVEARAYIKNSYFQEYLLELNQSEDNQETIKETQENEEDNSIDNNSEFSNDIDNTNKESKIIFSLNINTLLDCLTIFGGFQLSNSNSTKSSQKNDKNLNSEINIIDTSKTRTTLRIEYKSSTKRLDLLLEDNGVITVCKLNTYEFNENSEIGLMLKQYPLINELILNSKWLNDTFNTIDNSCDDITIRISPEAPFFEISATNISGTTKIEYSKNPEVIETCNFKATTIFSYKYTLITNIFKALALSTKTQIKINSEGVLQFLFMIPTIDTSVCFVDYIIIPSAE</sequence>
<organism evidence="7 8">
    <name type="scientific">Piromyces finnis</name>
    <dbReference type="NCBI Taxonomy" id="1754191"/>
    <lineage>
        <taxon>Eukaryota</taxon>
        <taxon>Fungi</taxon>
        <taxon>Fungi incertae sedis</taxon>
        <taxon>Chytridiomycota</taxon>
        <taxon>Chytridiomycota incertae sedis</taxon>
        <taxon>Neocallimastigomycetes</taxon>
        <taxon>Neocallimastigales</taxon>
        <taxon>Neocallimastigaceae</taxon>
        <taxon>Piromyces</taxon>
    </lineage>
</organism>
<accession>A0A1Y1VBE4</accession>
<dbReference type="Pfam" id="PF02144">
    <property type="entry name" value="Rad1"/>
    <property type="match status" value="1"/>
</dbReference>
<dbReference type="GO" id="GO:0030896">
    <property type="term" value="C:checkpoint clamp complex"/>
    <property type="evidence" value="ECO:0007669"/>
    <property type="project" value="TreeGrafter"/>
</dbReference>
<dbReference type="SUPFAM" id="SSF55979">
    <property type="entry name" value="DNA clamp"/>
    <property type="match status" value="1"/>
</dbReference>
<dbReference type="Proteomes" id="UP000193719">
    <property type="component" value="Unassembled WGS sequence"/>
</dbReference>
<dbReference type="PRINTS" id="PR01245">
    <property type="entry name" value="RAD1REC1"/>
</dbReference>
<dbReference type="InterPro" id="IPR003021">
    <property type="entry name" value="Rad1_Rec1_Rad17"/>
</dbReference>
<reference evidence="7 8" key="1">
    <citation type="submission" date="2016-08" db="EMBL/GenBank/DDBJ databases">
        <title>Genomes of anaerobic fungi encode conserved fungal cellulosomes for biomass hydrolysis.</title>
        <authorList>
            <consortium name="DOE Joint Genome Institute"/>
            <person name="Haitjema C.H."/>
            <person name="Gilmore S.P."/>
            <person name="Henske J.K."/>
            <person name="Solomon K.V."/>
            <person name="De Groot R."/>
            <person name="Kuo A."/>
            <person name="Mondo S.J."/>
            <person name="Salamov A.A."/>
            <person name="Labutti K."/>
            <person name="Zhao Z."/>
            <person name="Chiniquy J."/>
            <person name="Barry K."/>
            <person name="Brewer H.M."/>
            <person name="Purvine S.O."/>
            <person name="Wright A.T."/>
            <person name="Boxma B."/>
            <person name="Van Alen T."/>
            <person name="Hackstein J.H."/>
            <person name="Baker S.E."/>
            <person name="Grigoriev I.V."/>
            <person name="O'Malley M.A."/>
        </authorList>
    </citation>
    <scope>NUCLEOTIDE SEQUENCE [LARGE SCALE GENOMIC DNA]</scope>
    <source>
        <strain evidence="8">finn</strain>
    </source>
</reference>
<dbReference type="PANTHER" id="PTHR10870">
    <property type="entry name" value="CELL CYCLE CHECKPOINT PROTEIN RAD1"/>
    <property type="match status" value="1"/>
</dbReference>
<evidence type="ECO:0000256" key="4">
    <source>
        <dbReference type="ARBA" id="ARBA00023204"/>
    </source>
</evidence>
<dbReference type="OrthoDB" id="337581at2759"/>
<evidence type="ECO:0000256" key="5">
    <source>
        <dbReference type="ARBA" id="ARBA00023242"/>
    </source>
</evidence>
<evidence type="ECO:0000313" key="7">
    <source>
        <dbReference type="EMBL" id="ORX51388.1"/>
    </source>
</evidence>
<dbReference type="AlphaFoldDB" id="A0A1Y1VBE4"/>
<protein>
    <submittedName>
        <fullName evidence="7">Rad1-domain-containing protein</fullName>
    </submittedName>
</protein>
<comment type="caution">
    <text evidence="7">The sequence shown here is derived from an EMBL/GenBank/DDBJ whole genome shotgun (WGS) entry which is preliminary data.</text>
</comment>
<dbReference type="GO" id="GO:0000077">
    <property type="term" value="P:DNA damage checkpoint signaling"/>
    <property type="evidence" value="ECO:0007669"/>
    <property type="project" value="InterPro"/>
</dbReference>
<dbReference type="InterPro" id="IPR046938">
    <property type="entry name" value="DNA_clamp_sf"/>
</dbReference>
<dbReference type="GO" id="GO:0006281">
    <property type="term" value="P:DNA repair"/>
    <property type="evidence" value="ECO:0007669"/>
    <property type="project" value="UniProtKB-KW"/>
</dbReference>
<dbReference type="EMBL" id="MCFH01000018">
    <property type="protein sequence ID" value="ORX51388.1"/>
    <property type="molecule type" value="Genomic_DNA"/>
</dbReference>
<evidence type="ECO:0000256" key="3">
    <source>
        <dbReference type="ARBA" id="ARBA00022763"/>
    </source>
</evidence>
<reference evidence="7 8" key="2">
    <citation type="submission" date="2016-08" db="EMBL/GenBank/DDBJ databases">
        <title>Pervasive Adenine N6-methylation of Active Genes in Fungi.</title>
        <authorList>
            <consortium name="DOE Joint Genome Institute"/>
            <person name="Mondo S.J."/>
            <person name="Dannebaum R.O."/>
            <person name="Kuo R.C."/>
            <person name="Labutti K."/>
            <person name="Haridas S."/>
            <person name="Kuo A."/>
            <person name="Salamov A."/>
            <person name="Ahrendt S.R."/>
            <person name="Lipzen A."/>
            <person name="Sullivan W."/>
            <person name="Andreopoulos W.B."/>
            <person name="Clum A."/>
            <person name="Lindquist E."/>
            <person name="Daum C."/>
            <person name="Ramamoorthy G.K."/>
            <person name="Gryganskyi A."/>
            <person name="Culley D."/>
            <person name="Magnuson J.K."/>
            <person name="James T.Y."/>
            <person name="O'Malley M.A."/>
            <person name="Stajich J.E."/>
            <person name="Spatafora J.W."/>
            <person name="Visel A."/>
            <person name="Grigoriev I.V."/>
        </authorList>
    </citation>
    <scope>NUCLEOTIDE SEQUENCE [LARGE SCALE GENOMIC DNA]</scope>
    <source>
        <strain evidence="8">finn</strain>
    </source>
</reference>
<evidence type="ECO:0000313" key="8">
    <source>
        <dbReference type="Proteomes" id="UP000193719"/>
    </source>
</evidence>
<keyword evidence="8" id="KW-1185">Reference proteome</keyword>
<comment type="similarity">
    <text evidence="2">Belongs to the rad1 family.</text>
</comment>
<evidence type="ECO:0000256" key="2">
    <source>
        <dbReference type="ARBA" id="ARBA00010991"/>
    </source>
</evidence>
<dbReference type="PANTHER" id="PTHR10870:SF0">
    <property type="entry name" value="CELL CYCLE CHECKPOINT PROTEIN RAD1"/>
    <property type="match status" value="1"/>
</dbReference>
<keyword evidence="5" id="KW-0539">Nucleus</keyword>
<dbReference type="STRING" id="1754191.A0A1Y1VBE4"/>
<evidence type="ECO:0000256" key="1">
    <source>
        <dbReference type="ARBA" id="ARBA00004123"/>
    </source>
</evidence>